<proteinExistence type="predicted"/>
<protein>
    <submittedName>
        <fullName evidence="1">DUF938 domain-containing protein</fullName>
    </submittedName>
</protein>
<sequence length="199" mass="21497">MNDKRLFAPSTARNRGPILDVLRNVLPAKGVALEIASGAGEHVTFFAQHLPGLTFCPSDPNAEARESISAWIASTRLANVNAPLALNVEEFPWPINAADAIICINMTHISHWSATEALFEGGSRALRKGAPLYLYGPYRRGGAHTAPSNAEFDGSLRARNAAWGIRDLEDVAACARAKGFGEPQIVDMPAHNLSVIFRR</sequence>
<dbReference type="Gene3D" id="3.40.50.150">
    <property type="entry name" value="Vaccinia Virus protein VP39"/>
    <property type="match status" value="1"/>
</dbReference>
<evidence type="ECO:0000313" key="2">
    <source>
        <dbReference type="Proteomes" id="UP000273982"/>
    </source>
</evidence>
<dbReference type="KEGG" id="mros:EHO51_08020"/>
<dbReference type="SUPFAM" id="SSF53335">
    <property type="entry name" value="S-adenosyl-L-methionine-dependent methyltransferases"/>
    <property type="match status" value="1"/>
</dbReference>
<dbReference type="AlphaFoldDB" id="A0A3G8M6C6"/>
<gene>
    <name evidence="1" type="ORF">EHO51_08020</name>
</gene>
<dbReference type="EMBL" id="CP034086">
    <property type="protein sequence ID" value="AZG76670.1"/>
    <property type="molecule type" value="Genomic_DNA"/>
</dbReference>
<accession>A0A3G8M6C6</accession>
<dbReference type="InterPro" id="IPR029063">
    <property type="entry name" value="SAM-dependent_MTases_sf"/>
</dbReference>
<evidence type="ECO:0000313" key="1">
    <source>
        <dbReference type="EMBL" id="AZG76670.1"/>
    </source>
</evidence>
<dbReference type="Proteomes" id="UP000273982">
    <property type="component" value="Chromosome"/>
</dbReference>
<reference evidence="1 2" key="1">
    <citation type="submission" date="2018-11" db="EMBL/GenBank/DDBJ databases">
        <title>Genome squencing of methanotrophic bacteria isolated from alkaline groundwater in Korea.</title>
        <authorList>
            <person name="Nguyen L.N."/>
        </authorList>
    </citation>
    <scope>NUCLEOTIDE SEQUENCE [LARGE SCALE GENOMIC DNA]</scope>
    <source>
        <strain evidence="1 2">GW6</strain>
    </source>
</reference>
<dbReference type="Pfam" id="PF06080">
    <property type="entry name" value="DUF938"/>
    <property type="match status" value="1"/>
</dbReference>
<dbReference type="RefSeq" id="WP_124738442.1">
    <property type="nucleotide sequence ID" value="NZ_CP034086.1"/>
</dbReference>
<organism evidence="1 2">
    <name type="scientific">Methylocystis rosea</name>
    <dbReference type="NCBI Taxonomy" id="173366"/>
    <lineage>
        <taxon>Bacteria</taxon>
        <taxon>Pseudomonadati</taxon>
        <taxon>Pseudomonadota</taxon>
        <taxon>Alphaproteobacteria</taxon>
        <taxon>Hyphomicrobiales</taxon>
        <taxon>Methylocystaceae</taxon>
        <taxon>Methylocystis</taxon>
    </lineage>
</organism>
<dbReference type="PANTHER" id="PTHR20974">
    <property type="entry name" value="UPF0585 PROTEIN CG18661"/>
    <property type="match status" value="1"/>
</dbReference>
<dbReference type="PANTHER" id="PTHR20974:SF0">
    <property type="entry name" value="UPF0585 PROTEIN CG18661"/>
    <property type="match status" value="1"/>
</dbReference>
<name>A0A3G8M6C6_9HYPH</name>
<dbReference type="InterPro" id="IPR010342">
    <property type="entry name" value="DUF938"/>
</dbReference>